<protein>
    <recommendedName>
        <fullName evidence="3">XRE family transcriptional regulator</fullName>
    </recommendedName>
</protein>
<dbReference type="Gene3D" id="1.10.260.40">
    <property type="entry name" value="lambda repressor-like DNA-binding domains"/>
    <property type="match status" value="1"/>
</dbReference>
<reference evidence="2" key="1">
    <citation type="journal article" date="2019" name="Int. J. Syst. Evol. Microbiol.">
        <title>The Global Catalogue of Microorganisms (GCM) 10K type strain sequencing project: providing services to taxonomists for standard genome sequencing and annotation.</title>
        <authorList>
            <consortium name="The Broad Institute Genomics Platform"/>
            <consortium name="The Broad Institute Genome Sequencing Center for Infectious Disease"/>
            <person name="Wu L."/>
            <person name="Ma J."/>
        </authorList>
    </citation>
    <scope>NUCLEOTIDE SEQUENCE [LARGE SCALE GENOMIC DNA]</scope>
    <source>
        <strain evidence="2">KCTC 62102</strain>
    </source>
</reference>
<proteinExistence type="predicted"/>
<dbReference type="EMBL" id="JBHRSM010000051">
    <property type="protein sequence ID" value="MFC3088274.1"/>
    <property type="molecule type" value="Genomic_DNA"/>
</dbReference>
<comment type="caution">
    <text evidence="1">The sequence shown here is derived from an EMBL/GenBank/DDBJ whole genome shotgun (WGS) entry which is preliminary data.</text>
</comment>
<sequence length="70" mass="7319">MLIDWTGAQLADAAAVSQDTLRSFESGRTRTLSRENEAAIRKALEAQGVQFLESGQVASGPGVALGKAQS</sequence>
<dbReference type="SUPFAM" id="SSF47413">
    <property type="entry name" value="lambda repressor-like DNA-binding domains"/>
    <property type="match status" value="1"/>
</dbReference>
<organism evidence="1 2">
    <name type="scientific">Tabrizicola soli</name>
    <dbReference type="NCBI Taxonomy" id="2185115"/>
    <lineage>
        <taxon>Bacteria</taxon>
        <taxon>Pseudomonadati</taxon>
        <taxon>Pseudomonadota</taxon>
        <taxon>Alphaproteobacteria</taxon>
        <taxon>Rhodobacterales</taxon>
        <taxon>Paracoccaceae</taxon>
        <taxon>Tabrizicola</taxon>
    </lineage>
</organism>
<dbReference type="Proteomes" id="UP001595445">
    <property type="component" value="Unassembled WGS sequence"/>
</dbReference>
<evidence type="ECO:0000313" key="2">
    <source>
        <dbReference type="Proteomes" id="UP001595445"/>
    </source>
</evidence>
<dbReference type="RefSeq" id="WP_386003066.1">
    <property type="nucleotide sequence ID" value="NZ_JBHRSM010000051.1"/>
</dbReference>
<accession>A0ABV7E1V6</accession>
<gene>
    <name evidence="1" type="ORF">ACFOD6_19720</name>
</gene>
<dbReference type="InterPro" id="IPR010982">
    <property type="entry name" value="Lambda_DNA-bd_dom_sf"/>
</dbReference>
<name>A0ABV7E1V6_9RHOB</name>
<evidence type="ECO:0000313" key="1">
    <source>
        <dbReference type="EMBL" id="MFC3088274.1"/>
    </source>
</evidence>
<evidence type="ECO:0008006" key="3">
    <source>
        <dbReference type="Google" id="ProtNLM"/>
    </source>
</evidence>
<keyword evidence="2" id="KW-1185">Reference proteome</keyword>